<proteinExistence type="predicted"/>
<gene>
    <name evidence="1" type="ORF">YM304_34300</name>
</gene>
<dbReference type="Proteomes" id="UP000011863">
    <property type="component" value="Chromosome"/>
</dbReference>
<evidence type="ECO:0000313" key="1">
    <source>
        <dbReference type="EMBL" id="BAN03744.1"/>
    </source>
</evidence>
<sequence length="65" mass="7109">MSTTPRLPSAIDGQPANMGSLLAHQPELARGFGALYAQFWSHGVVDHPTKETVRIRNARITDCGY</sequence>
<dbReference type="Gene3D" id="1.20.1290.10">
    <property type="entry name" value="AhpD-like"/>
    <property type="match status" value="1"/>
</dbReference>
<dbReference type="SUPFAM" id="SSF69118">
    <property type="entry name" value="AhpD-like"/>
    <property type="match status" value="1"/>
</dbReference>
<dbReference type="AlphaFoldDB" id="A0A6C7E7V5"/>
<dbReference type="KEGG" id="aym:YM304_34300"/>
<keyword evidence="2" id="KW-1185">Reference proteome</keyword>
<dbReference type="EMBL" id="AP012057">
    <property type="protein sequence ID" value="BAN03744.1"/>
    <property type="molecule type" value="Genomic_DNA"/>
</dbReference>
<evidence type="ECO:0000313" key="2">
    <source>
        <dbReference type="Proteomes" id="UP000011863"/>
    </source>
</evidence>
<dbReference type="RefSeq" id="WP_015442991.1">
    <property type="nucleotide sequence ID" value="NC_020520.1"/>
</dbReference>
<name>A0A6C7E7V5_ILUCY</name>
<reference evidence="1 2" key="1">
    <citation type="journal article" date="2013" name="Int. J. Syst. Evol. Microbiol.">
        <title>Ilumatobacter nonamiense sp. nov. and Ilumatobacter coccineum sp. nov., isolated from seashore sand.</title>
        <authorList>
            <person name="Matsumoto A."/>
            <person name="Kasai H."/>
            <person name="Matsuo Y."/>
            <person name="Shizuri Y."/>
            <person name="Ichikawa N."/>
            <person name="Fujita N."/>
            <person name="Omura S."/>
            <person name="Takahashi Y."/>
        </authorList>
    </citation>
    <scope>NUCLEOTIDE SEQUENCE [LARGE SCALE GENOMIC DNA]</scope>
    <source>
        <strain evidence="2">NBRC 103263 / KCTC 29153 / YM16-304</strain>
    </source>
</reference>
<accession>A0A6C7E7V5</accession>
<evidence type="ECO:0008006" key="3">
    <source>
        <dbReference type="Google" id="ProtNLM"/>
    </source>
</evidence>
<dbReference type="InterPro" id="IPR029032">
    <property type="entry name" value="AhpD-like"/>
</dbReference>
<organism evidence="1 2">
    <name type="scientific">Ilumatobacter coccineus (strain NBRC 103263 / KCTC 29153 / YM16-304)</name>
    <dbReference type="NCBI Taxonomy" id="1313172"/>
    <lineage>
        <taxon>Bacteria</taxon>
        <taxon>Bacillati</taxon>
        <taxon>Actinomycetota</taxon>
        <taxon>Acidimicrobiia</taxon>
        <taxon>Acidimicrobiales</taxon>
        <taxon>Ilumatobacteraceae</taxon>
        <taxon>Ilumatobacter</taxon>
    </lineage>
</organism>
<protein>
    <recommendedName>
        <fullName evidence="3">Carboxymuconolactone decarboxylase-like domain-containing protein</fullName>
    </recommendedName>
</protein>
<dbReference type="OrthoDB" id="9801997at2"/>